<feature type="domain" description="Crinkler effector protein N-terminal" evidence="4">
    <location>
        <begin position="1"/>
        <end position="87"/>
    </location>
</feature>
<dbReference type="GO" id="GO:0043657">
    <property type="term" value="C:host cell"/>
    <property type="evidence" value="ECO:0007669"/>
    <property type="project" value="UniProtKB-SubCell"/>
</dbReference>
<evidence type="ECO:0000256" key="3">
    <source>
        <dbReference type="ARBA" id="ARBA00022525"/>
    </source>
</evidence>
<evidence type="ECO:0000256" key="1">
    <source>
        <dbReference type="ARBA" id="ARBA00004340"/>
    </source>
</evidence>
<dbReference type="Pfam" id="PF20147">
    <property type="entry name" value="Crinkler"/>
    <property type="match status" value="1"/>
</dbReference>
<comment type="caution">
    <text evidence="5">The sequence shown here is derived from an EMBL/GenBank/DDBJ whole genome shotgun (WGS) entry which is preliminary data.</text>
</comment>
<sequence length="91" mass="10119">SKTIGVLKDLFKAKIPKIPGTFHGIDTKNLALWRVSIPISDKDNSELPVLLDKVFEKDKNKIGPTIRLSKVFPSEGLVGETFHIIVQRPSP</sequence>
<keyword evidence="3" id="KW-0964">Secreted</keyword>
<dbReference type="GO" id="GO:0005576">
    <property type="term" value="C:extracellular region"/>
    <property type="evidence" value="ECO:0007669"/>
    <property type="project" value="UniProtKB-SubCell"/>
</dbReference>
<evidence type="ECO:0000313" key="5">
    <source>
        <dbReference type="EMBL" id="KAG0248955.1"/>
    </source>
</evidence>
<comment type="subcellular location">
    <subcellularLocation>
        <location evidence="1">Host cell</location>
    </subcellularLocation>
    <subcellularLocation>
        <location evidence="2">Secreted</location>
    </subcellularLocation>
</comment>
<feature type="non-terminal residue" evidence="5">
    <location>
        <position position="1"/>
    </location>
</feature>
<dbReference type="InterPro" id="IPR045379">
    <property type="entry name" value="Crinkler_N"/>
</dbReference>
<protein>
    <recommendedName>
        <fullName evidence="4">Crinkler effector protein N-terminal domain-containing protein</fullName>
    </recommendedName>
</protein>
<gene>
    <name evidence="5" type="ORF">BGZ95_007776</name>
</gene>
<feature type="non-terminal residue" evidence="5">
    <location>
        <position position="91"/>
    </location>
</feature>
<dbReference type="Proteomes" id="UP001194580">
    <property type="component" value="Unassembled WGS sequence"/>
</dbReference>
<accession>A0AAD4D0C6</accession>
<keyword evidence="6" id="KW-1185">Reference proteome</keyword>
<name>A0AAD4D0C6_9FUNG</name>
<organism evidence="5 6">
    <name type="scientific">Linnemannia exigua</name>
    <dbReference type="NCBI Taxonomy" id="604196"/>
    <lineage>
        <taxon>Eukaryota</taxon>
        <taxon>Fungi</taxon>
        <taxon>Fungi incertae sedis</taxon>
        <taxon>Mucoromycota</taxon>
        <taxon>Mortierellomycotina</taxon>
        <taxon>Mortierellomycetes</taxon>
        <taxon>Mortierellales</taxon>
        <taxon>Mortierellaceae</taxon>
        <taxon>Linnemannia</taxon>
    </lineage>
</organism>
<dbReference type="EMBL" id="JAAAIL010003884">
    <property type="protein sequence ID" value="KAG0248955.1"/>
    <property type="molecule type" value="Genomic_DNA"/>
</dbReference>
<evidence type="ECO:0000259" key="4">
    <source>
        <dbReference type="Pfam" id="PF20147"/>
    </source>
</evidence>
<proteinExistence type="predicted"/>
<evidence type="ECO:0000256" key="2">
    <source>
        <dbReference type="ARBA" id="ARBA00004613"/>
    </source>
</evidence>
<dbReference type="AlphaFoldDB" id="A0AAD4D0C6"/>
<evidence type="ECO:0000313" key="6">
    <source>
        <dbReference type="Proteomes" id="UP001194580"/>
    </source>
</evidence>
<reference evidence="5" key="1">
    <citation type="journal article" date="2020" name="Fungal Divers.">
        <title>Resolving the Mortierellaceae phylogeny through synthesis of multi-gene phylogenetics and phylogenomics.</title>
        <authorList>
            <person name="Vandepol N."/>
            <person name="Liber J."/>
            <person name="Desiro A."/>
            <person name="Na H."/>
            <person name="Kennedy M."/>
            <person name="Barry K."/>
            <person name="Grigoriev I.V."/>
            <person name="Miller A.N."/>
            <person name="O'Donnell K."/>
            <person name="Stajich J.E."/>
            <person name="Bonito G."/>
        </authorList>
    </citation>
    <scope>NUCLEOTIDE SEQUENCE</scope>
    <source>
        <strain evidence="5">NRRL 28262</strain>
    </source>
</reference>